<name>A0A916SCY0_9MICO</name>
<evidence type="ECO:0000313" key="1">
    <source>
        <dbReference type="EMBL" id="GGA91014.1"/>
    </source>
</evidence>
<reference evidence="1" key="2">
    <citation type="submission" date="2020-09" db="EMBL/GenBank/DDBJ databases">
        <authorList>
            <person name="Sun Q."/>
            <person name="Zhou Y."/>
        </authorList>
    </citation>
    <scope>NUCLEOTIDE SEQUENCE</scope>
    <source>
        <strain evidence="1">CGMCC 1.12813</strain>
    </source>
</reference>
<reference evidence="1" key="1">
    <citation type="journal article" date="2014" name="Int. J. Syst. Evol. Microbiol.">
        <title>Complete genome sequence of Corynebacterium casei LMG S-19264T (=DSM 44701T), isolated from a smear-ripened cheese.</title>
        <authorList>
            <consortium name="US DOE Joint Genome Institute (JGI-PGF)"/>
            <person name="Walter F."/>
            <person name="Albersmeier A."/>
            <person name="Kalinowski J."/>
            <person name="Ruckert C."/>
        </authorList>
    </citation>
    <scope>NUCLEOTIDE SEQUENCE</scope>
    <source>
        <strain evidence="1">CGMCC 1.12813</strain>
    </source>
</reference>
<keyword evidence="2" id="KW-1185">Reference proteome</keyword>
<sequence>MEIVRWNPPWPLVAISDCEWIVVRDDPRRPAAVVRFLPAAPSGTRYRIVRWAPRSEDRRLFEYVATLEQADMAVTFVEREPRGRTAPLTSDRPGEWQRFEAWFWGRAPDRLVRDCGPAWVIRERLVR</sequence>
<dbReference type="Proteomes" id="UP000606922">
    <property type="component" value="Unassembled WGS sequence"/>
</dbReference>
<comment type="caution">
    <text evidence="1">The sequence shown here is derived from an EMBL/GenBank/DDBJ whole genome shotgun (WGS) entry which is preliminary data.</text>
</comment>
<organism evidence="1 2">
    <name type="scientific">Conyzicola nivalis</name>
    <dbReference type="NCBI Taxonomy" id="1477021"/>
    <lineage>
        <taxon>Bacteria</taxon>
        <taxon>Bacillati</taxon>
        <taxon>Actinomycetota</taxon>
        <taxon>Actinomycetes</taxon>
        <taxon>Micrococcales</taxon>
        <taxon>Microbacteriaceae</taxon>
        <taxon>Conyzicola</taxon>
    </lineage>
</organism>
<evidence type="ECO:0000313" key="2">
    <source>
        <dbReference type="Proteomes" id="UP000606922"/>
    </source>
</evidence>
<accession>A0A916SCY0</accession>
<proteinExistence type="predicted"/>
<protein>
    <submittedName>
        <fullName evidence="1">Uncharacterized protein</fullName>
    </submittedName>
</protein>
<dbReference type="EMBL" id="BMGB01000001">
    <property type="protein sequence ID" value="GGA91014.1"/>
    <property type="molecule type" value="Genomic_DNA"/>
</dbReference>
<dbReference type="AlphaFoldDB" id="A0A916SCY0"/>
<gene>
    <name evidence="1" type="ORF">GCM10010979_02100</name>
</gene>